<evidence type="ECO:0000313" key="2">
    <source>
        <dbReference type="EMBL" id="MEU0710829.1"/>
    </source>
</evidence>
<sequence length="160" mass="16778">MKLSSGRRARRTAGIVTAAVLIFGAAAAFSSDYVQAAASEALRSTPEAHEPKALSSLAPAVRAYVDAVDDGDADALAAAFHEDGTVTDTGRRFEGRDAIRAWAADEVIGGRVTVLGNTPTGDGSTVLLRFDPEGLLAGFRARYAFTVEDGLIRRVSMSYA</sequence>
<dbReference type="SUPFAM" id="SSF54427">
    <property type="entry name" value="NTF2-like"/>
    <property type="match status" value="1"/>
</dbReference>
<dbReference type="EMBL" id="JBEXZR010000028">
    <property type="protein sequence ID" value="MEU0710829.1"/>
    <property type="molecule type" value="Genomic_DNA"/>
</dbReference>
<evidence type="ECO:0000313" key="3">
    <source>
        <dbReference type="Proteomes" id="UP001550378"/>
    </source>
</evidence>
<dbReference type="Proteomes" id="UP001550378">
    <property type="component" value="Unassembled WGS sequence"/>
</dbReference>
<gene>
    <name evidence="2" type="ORF">ABZ508_26040</name>
</gene>
<proteinExistence type="predicted"/>
<dbReference type="Pfam" id="PF12680">
    <property type="entry name" value="SnoaL_2"/>
    <property type="match status" value="1"/>
</dbReference>
<dbReference type="InterPro" id="IPR037401">
    <property type="entry name" value="SnoaL-like"/>
</dbReference>
<feature type="domain" description="SnoaL-like" evidence="1">
    <location>
        <begin position="61"/>
        <end position="154"/>
    </location>
</feature>
<reference evidence="2 3" key="1">
    <citation type="submission" date="2024-06" db="EMBL/GenBank/DDBJ databases">
        <title>The Natural Products Discovery Center: Release of the First 8490 Sequenced Strains for Exploring Actinobacteria Biosynthetic Diversity.</title>
        <authorList>
            <person name="Kalkreuter E."/>
            <person name="Kautsar S.A."/>
            <person name="Yang D."/>
            <person name="Bader C.D."/>
            <person name="Teijaro C.N."/>
            <person name="Fluegel L."/>
            <person name="Davis C.M."/>
            <person name="Simpson J.R."/>
            <person name="Lauterbach L."/>
            <person name="Steele A.D."/>
            <person name="Gui C."/>
            <person name="Meng S."/>
            <person name="Li G."/>
            <person name="Viehrig K."/>
            <person name="Ye F."/>
            <person name="Su P."/>
            <person name="Kiefer A.F."/>
            <person name="Nichols A."/>
            <person name="Cepeda A.J."/>
            <person name="Yan W."/>
            <person name="Fan B."/>
            <person name="Jiang Y."/>
            <person name="Adhikari A."/>
            <person name="Zheng C.-J."/>
            <person name="Schuster L."/>
            <person name="Cowan T.M."/>
            <person name="Smanski M.J."/>
            <person name="Chevrette M.G."/>
            <person name="De Carvalho L.P.S."/>
            <person name="Shen B."/>
        </authorList>
    </citation>
    <scope>NUCLEOTIDE SEQUENCE [LARGE SCALE GENOMIC DNA]</scope>
    <source>
        <strain evidence="2 3">NPDC006337</strain>
    </source>
</reference>
<dbReference type="InterPro" id="IPR032710">
    <property type="entry name" value="NTF2-like_dom_sf"/>
</dbReference>
<dbReference type="Gene3D" id="3.10.450.50">
    <property type="match status" value="1"/>
</dbReference>
<organism evidence="2 3">
    <name type="scientific">Streptomyces lavendulocolor</name>
    <dbReference type="NCBI Taxonomy" id="67316"/>
    <lineage>
        <taxon>Bacteria</taxon>
        <taxon>Bacillati</taxon>
        <taxon>Actinomycetota</taxon>
        <taxon>Actinomycetes</taxon>
        <taxon>Kitasatosporales</taxon>
        <taxon>Streptomycetaceae</taxon>
        <taxon>Streptomyces</taxon>
    </lineage>
</organism>
<keyword evidence="3" id="KW-1185">Reference proteome</keyword>
<evidence type="ECO:0000259" key="1">
    <source>
        <dbReference type="Pfam" id="PF12680"/>
    </source>
</evidence>
<dbReference type="RefSeq" id="WP_359657519.1">
    <property type="nucleotide sequence ID" value="NZ_JBEXZP010000201.1"/>
</dbReference>
<comment type="caution">
    <text evidence="2">The sequence shown here is derived from an EMBL/GenBank/DDBJ whole genome shotgun (WGS) entry which is preliminary data.</text>
</comment>
<protein>
    <submittedName>
        <fullName evidence="2">Nuclear transport factor 2 family protein</fullName>
    </submittedName>
</protein>
<name>A0ABV2WBS8_9ACTN</name>
<accession>A0ABV2WBS8</accession>